<feature type="transmembrane region" description="Helical" evidence="2">
    <location>
        <begin position="28"/>
        <end position="50"/>
    </location>
</feature>
<feature type="transmembrane region" description="Helical" evidence="2">
    <location>
        <begin position="97"/>
        <end position="116"/>
    </location>
</feature>
<keyword evidence="2" id="KW-1133">Transmembrane helix</keyword>
<feature type="region of interest" description="Disordered" evidence="1">
    <location>
        <begin position="1"/>
        <end position="20"/>
    </location>
</feature>
<name>A0A6L9QZY6_9ACTN</name>
<accession>A0A6L9QZY6</accession>
<protein>
    <submittedName>
        <fullName evidence="3">DUF2637 domain-containing protein</fullName>
    </submittedName>
</protein>
<feature type="transmembrane region" description="Helical" evidence="2">
    <location>
        <begin position="62"/>
        <end position="85"/>
    </location>
</feature>
<dbReference type="RefSeq" id="WP_163064185.1">
    <property type="nucleotide sequence ID" value="NZ_JAAGLI010001190.1"/>
</dbReference>
<keyword evidence="2" id="KW-0472">Membrane</keyword>
<proteinExistence type="predicted"/>
<gene>
    <name evidence="3" type="ORF">G3I70_44340</name>
</gene>
<evidence type="ECO:0000313" key="3">
    <source>
        <dbReference type="EMBL" id="NEA29484.1"/>
    </source>
</evidence>
<organism evidence="3 4">
    <name type="scientific">Actinomadura bangladeshensis</name>
    <dbReference type="NCBI Taxonomy" id="453573"/>
    <lineage>
        <taxon>Bacteria</taxon>
        <taxon>Bacillati</taxon>
        <taxon>Actinomycetota</taxon>
        <taxon>Actinomycetes</taxon>
        <taxon>Streptosporangiales</taxon>
        <taxon>Thermomonosporaceae</taxon>
        <taxon>Actinomadura</taxon>
    </lineage>
</organism>
<comment type="caution">
    <text evidence="3">The sequence shown here is derived from an EMBL/GenBank/DDBJ whole genome shotgun (WGS) entry which is preliminary data.</text>
</comment>
<evidence type="ECO:0000313" key="4">
    <source>
        <dbReference type="Proteomes" id="UP000475532"/>
    </source>
</evidence>
<dbReference type="AlphaFoldDB" id="A0A6L9QZY6"/>
<evidence type="ECO:0000256" key="1">
    <source>
        <dbReference type="SAM" id="MobiDB-lite"/>
    </source>
</evidence>
<dbReference type="InterPro" id="IPR021235">
    <property type="entry name" value="DUF2637"/>
</dbReference>
<evidence type="ECO:0000256" key="2">
    <source>
        <dbReference type="SAM" id="Phobius"/>
    </source>
</evidence>
<dbReference type="Proteomes" id="UP000475532">
    <property type="component" value="Unassembled WGS sequence"/>
</dbReference>
<feature type="transmembrane region" description="Helical" evidence="2">
    <location>
        <begin position="122"/>
        <end position="142"/>
    </location>
</feature>
<keyword evidence="2" id="KW-0812">Transmembrane</keyword>
<reference evidence="3 4" key="1">
    <citation type="submission" date="2020-01" db="EMBL/GenBank/DDBJ databases">
        <title>Insect and environment-associated Actinomycetes.</title>
        <authorList>
            <person name="Currrie C."/>
            <person name="Chevrette M."/>
            <person name="Carlson C."/>
            <person name="Stubbendieck R."/>
            <person name="Wendt-Pienkowski E."/>
        </authorList>
    </citation>
    <scope>NUCLEOTIDE SEQUENCE [LARGE SCALE GENOMIC DNA]</scope>
    <source>
        <strain evidence="3 4">SID10258</strain>
    </source>
</reference>
<dbReference type="EMBL" id="JAAGLI010001190">
    <property type="protein sequence ID" value="NEA29484.1"/>
    <property type="molecule type" value="Genomic_DNA"/>
</dbReference>
<dbReference type="Pfam" id="PF10935">
    <property type="entry name" value="DUF2637"/>
    <property type="match status" value="1"/>
</dbReference>
<sequence>MTTPHALPVPAGPKDADRRTPQPAAVKWVTTAVAPLIAALAVLGGLGSFTTIRQAAEPHFGGLAWIVPVGMDVGILILLAWDLLMEYLDLPWPVLRWVAWVYIAGTVLVNVSAAHGSLVGSVIHAAMPVLFITAIEGVRHLIRRWVGLTSTSRIERIPTARWLLAPVSSLLLWRRMILWHITEYRQGLDLEHRHLLEVSQLQQDYGRWSWRWRAPLADRLALNRPPADPPAAPDTAEEARQDDQMMAIARQLQREVEREGGQLRRDRLGRRLRESGFTIANYRLTQMIAAVREESAGQDAK</sequence>